<keyword evidence="1" id="KW-1185">Reference proteome</keyword>
<dbReference type="RefSeq" id="XP_045556476.1">
    <property type="nucleotide sequence ID" value="XM_045700520.1"/>
</dbReference>
<proteinExistence type="predicted"/>
<dbReference type="GeneID" id="106578090"/>
<dbReference type="Proteomes" id="UP001652741">
    <property type="component" value="Chromosome ssa18"/>
</dbReference>
<name>A0ABM3DCD7_SALSA</name>
<gene>
    <name evidence="2" type="primary">LOC106578090</name>
</gene>
<evidence type="ECO:0000313" key="1">
    <source>
        <dbReference type="Proteomes" id="UP001652741"/>
    </source>
</evidence>
<accession>A0ABM3DCD7</accession>
<protein>
    <submittedName>
        <fullName evidence="2">Uncharacterized protein isoform X2</fullName>
    </submittedName>
</protein>
<organism evidence="1 2">
    <name type="scientific">Salmo salar</name>
    <name type="common">Atlantic salmon</name>
    <dbReference type="NCBI Taxonomy" id="8030"/>
    <lineage>
        <taxon>Eukaryota</taxon>
        <taxon>Metazoa</taxon>
        <taxon>Chordata</taxon>
        <taxon>Craniata</taxon>
        <taxon>Vertebrata</taxon>
        <taxon>Euteleostomi</taxon>
        <taxon>Actinopterygii</taxon>
        <taxon>Neopterygii</taxon>
        <taxon>Teleostei</taxon>
        <taxon>Protacanthopterygii</taxon>
        <taxon>Salmoniformes</taxon>
        <taxon>Salmonidae</taxon>
        <taxon>Salmoninae</taxon>
        <taxon>Salmo</taxon>
    </lineage>
</organism>
<evidence type="ECO:0000313" key="2">
    <source>
        <dbReference type="RefSeq" id="XP_045556476.1"/>
    </source>
</evidence>
<sequence>MPVTELPQVCPCGSAVFRKPGHWRTVAALPQGFCPLVEVLVSAVFGKLSCCTPASPLALLFGQQGSGTSRWNWGEPGQVNSTL</sequence>
<reference evidence="2" key="1">
    <citation type="submission" date="2025-08" db="UniProtKB">
        <authorList>
            <consortium name="RefSeq"/>
        </authorList>
    </citation>
    <scope>IDENTIFICATION</scope>
</reference>